<protein>
    <submittedName>
        <fullName evidence="1">BTB/POZ domain-containing protein</fullName>
    </submittedName>
</protein>
<dbReference type="AlphaFoldDB" id="A0A5K3FQI0"/>
<organism evidence="1">
    <name type="scientific">Mesocestoides corti</name>
    <name type="common">Flatworm</name>
    <dbReference type="NCBI Taxonomy" id="53468"/>
    <lineage>
        <taxon>Eukaryota</taxon>
        <taxon>Metazoa</taxon>
        <taxon>Spiralia</taxon>
        <taxon>Lophotrochozoa</taxon>
        <taxon>Platyhelminthes</taxon>
        <taxon>Cestoda</taxon>
        <taxon>Eucestoda</taxon>
        <taxon>Cyclophyllidea</taxon>
        <taxon>Mesocestoididae</taxon>
        <taxon>Mesocestoides</taxon>
    </lineage>
</organism>
<proteinExistence type="predicted"/>
<reference evidence="1" key="1">
    <citation type="submission" date="2019-11" db="UniProtKB">
        <authorList>
            <consortium name="WormBaseParasite"/>
        </authorList>
    </citation>
    <scope>IDENTIFICATION</scope>
</reference>
<sequence length="130" mass="14496">MALPMESGLKSKAGSSVIEFAFPKDAFLLKQHILFDTILAQVLPTCIGGTSTSGSDSECILMDTESSFSILDFVVFIENFLTSSHPEVTKSDVIDKVRELPRSNFLDFEQVPRNLRSHRHRVHSRPLSSL</sequence>
<evidence type="ECO:0000313" key="1">
    <source>
        <dbReference type="WBParaSite" id="MCU_009165-RA"/>
    </source>
</evidence>
<accession>A0A5K3FQI0</accession>
<name>A0A5K3FQI0_MESCO</name>
<dbReference type="WBParaSite" id="MCU_009165-RA">
    <property type="protein sequence ID" value="MCU_009165-RA"/>
    <property type="gene ID" value="MCU_009165"/>
</dbReference>